<dbReference type="AlphaFoldDB" id="A0A2P2CB06"/>
<evidence type="ECO:0000313" key="1">
    <source>
        <dbReference type="EMBL" id="CUR59175.1"/>
    </source>
</evidence>
<proteinExistence type="predicted"/>
<name>A0A2P2CB06_9ZZZZ</name>
<protein>
    <submittedName>
        <fullName evidence="1">Uncharacterized protein</fullName>
    </submittedName>
</protein>
<sequence length="326" mass="32762">MRLRSTLTTVAAGALLCTLPLAPAHADGVQTLTGPATGDASVYLTYVDCTDLFAPGTAPASRLNLGPFVAPLGRRSLGLVPGGPGSASGPVVFFDSLATADPSFSVASTGGSTGTSYVVVVTPDTPPGAAWLATTSLSVPSGGWTTVSAAQLAYDWTLVDLASHAALQTGGTATTGEFAATHGDGQGLVVTGFGCDGGAFNLDAVSGDGSTFDFEGVALDTTVSVSREQAVAGESVTITGRVTDPHARTTGDPLVLESRTPGGAWRADGAPVLPGPDGIARVDVPVTETTEFRWHRPESQYADEGWSGAVTVTVAAALEPVASTEK</sequence>
<gene>
    <name evidence="1" type="ORF">NOCA1170099</name>
</gene>
<dbReference type="EMBL" id="CZKB01000009">
    <property type="protein sequence ID" value="CUR59175.1"/>
    <property type="molecule type" value="Genomic_DNA"/>
</dbReference>
<accession>A0A2P2CB06</accession>
<organism evidence="1">
    <name type="scientific">metagenome</name>
    <dbReference type="NCBI Taxonomy" id="256318"/>
    <lineage>
        <taxon>unclassified sequences</taxon>
        <taxon>metagenomes</taxon>
    </lineage>
</organism>
<reference evidence="1" key="1">
    <citation type="submission" date="2015-08" db="EMBL/GenBank/DDBJ databases">
        <authorList>
            <person name="Babu N.S."/>
            <person name="Beckwith C.J."/>
            <person name="Beseler K.G."/>
            <person name="Brison A."/>
            <person name="Carone J.V."/>
            <person name="Caskin T.P."/>
            <person name="Diamond M."/>
            <person name="Durham M.E."/>
            <person name="Foxe J.M."/>
            <person name="Go M."/>
            <person name="Henderson B.A."/>
            <person name="Jones I.B."/>
            <person name="McGettigan J.A."/>
            <person name="Micheletti S.J."/>
            <person name="Nasrallah M.E."/>
            <person name="Ortiz D."/>
            <person name="Piller C.R."/>
            <person name="Privatt S.R."/>
            <person name="Schneider S.L."/>
            <person name="Sharp S."/>
            <person name="Smith T.C."/>
            <person name="Stanton J.D."/>
            <person name="Ullery H.E."/>
            <person name="Wilson R.J."/>
            <person name="Serrano M.G."/>
            <person name="Buck G."/>
            <person name="Lee V."/>
            <person name="Wang Y."/>
            <person name="Carvalho R."/>
            <person name="Voegtly L."/>
            <person name="Shi R."/>
            <person name="Duckworth R."/>
            <person name="Johnson A."/>
            <person name="Loviza R."/>
            <person name="Walstead R."/>
            <person name="Shah Z."/>
            <person name="Kiflezghi M."/>
            <person name="Wade K."/>
            <person name="Ball S.L."/>
            <person name="Bradley K.W."/>
            <person name="Asai D.J."/>
            <person name="Bowman C.A."/>
            <person name="Russell D.A."/>
            <person name="Pope W.H."/>
            <person name="Jacobs-Sera D."/>
            <person name="Hendrix R.W."/>
            <person name="Hatfull G.F."/>
        </authorList>
    </citation>
    <scope>NUCLEOTIDE SEQUENCE</scope>
</reference>